<dbReference type="Proteomes" id="UP000036987">
    <property type="component" value="Unassembled WGS sequence"/>
</dbReference>
<dbReference type="InterPro" id="IPR003406">
    <property type="entry name" value="Glyco_trans_14"/>
</dbReference>
<evidence type="ECO:0000256" key="6">
    <source>
        <dbReference type="SAM" id="Phobius"/>
    </source>
</evidence>
<reference evidence="8" key="1">
    <citation type="journal article" date="2016" name="Nature">
        <title>The genome of the seagrass Zostera marina reveals angiosperm adaptation to the sea.</title>
        <authorList>
            <person name="Olsen J.L."/>
            <person name="Rouze P."/>
            <person name="Verhelst B."/>
            <person name="Lin Y.-C."/>
            <person name="Bayer T."/>
            <person name="Collen J."/>
            <person name="Dattolo E."/>
            <person name="De Paoli E."/>
            <person name="Dittami S."/>
            <person name="Maumus F."/>
            <person name="Michel G."/>
            <person name="Kersting A."/>
            <person name="Lauritano C."/>
            <person name="Lohaus R."/>
            <person name="Toepel M."/>
            <person name="Tonon T."/>
            <person name="Vanneste K."/>
            <person name="Amirebrahimi M."/>
            <person name="Brakel J."/>
            <person name="Bostroem C."/>
            <person name="Chovatia M."/>
            <person name="Grimwood J."/>
            <person name="Jenkins J.W."/>
            <person name="Jueterbock A."/>
            <person name="Mraz A."/>
            <person name="Stam W.T."/>
            <person name="Tice H."/>
            <person name="Bornberg-Bauer E."/>
            <person name="Green P.J."/>
            <person name="Pearson G.A."/>
            <person name="Procaccini G."/>
            <person name="Duarte C.M."/>
            <person name="Schmutz J."/>
            <person name="Reusch T.B.H."/>
            <person name="Van de Peer Y."/>
        </authorList>
    </citation>
    <scope>NUCLEOTIDE SEQUENCE [LARGE SCALE GENOMIC DNA]</scope>
    <source>
        <strain evidence="8">cv. Finnish</strain>
    </source>
</reference>
<evidence type="ECO:0000256" key="4">
    <source>
        <dbReference type="ARBA" id="ARBA00023136"/>
    </source>
</evidence>
<dbReference type="STRING" id="29655.A0A0K9PRR3"/>
<protein>
    <submittedName>
        <fullName evidence="7">Xylosyltransferase, family GT14</fullName>
    </submittedName>
</protein>
<proteinExistence type="predicted"/>
<dbReference type="OMA" id="SWFVELS"/>
<dbReference type="EMBL" id="LFYR01000661">
    <property type="protein sequence ID" value="KMZ71753.1"/>
    <property type="molecule type" value="Genomic_DNA"/>
</dbReference>
<feature type="transmembrane region" description="Helical" evidence="6">
    <location>
        <begin position="7"/>
        <end position="36"/>
    </location>
</feature>
<organism evidence="7 8">
    <name type="scientific">Zostera marina</name>
    <name type="common">Eelgrass</name>
    <dbReference type="NCBI Taxonomy" id="29655"/>
    <lineage>
        <taxon>Eukaryota</taxon>
        <taxon>Viridiplantae</taxon>
        <taxon>Streptophyta</taxon>
        <taxon>Embryophyta</taxon>
        <taxon>Tracheophyta</taxon>
        <taxon>Spermatophyta</taxon>
        <taxon>Magnoliopsida</taxon>
        <taxon>Liliopsida</taxon>
        <taxon>Zosteraceae</taxon>
        <taxon>Zostera</taxon>
    </lineage>
</organism>
<keyword evidence="6" id="KW-1133">Transmembrane helix</keyword>
<dbReference type="OrthoDB" id="773653at2759"/>
<dbReference type="PANTHER" id="PTHR45719:SF11">
    <property type="entry name" value="OS01G0121800 PROTEIN"/>
    <property type="match status" value="1"/>
</dbReference>
<dbReference type="InterPro" id="IPR044610">
    <property type="entry name" value="GLCAT14A/B/C"/>
</dbReference>
<accession>A0A0K9PRR3</accession>
<dbReference type="GO" id="GO:0015020">
    <property type="term" value="F:glucuronosyltransferase activity"/>
    <property type="evidence" value="ECO:0007669"/>
    <property type="project" value="InterPro"/>
</dbReference>
<keyword evidence="3 7" id="KW-0808">Transferase</keyword>
<keyword evidence="6" id="KW-0812">Transmembrane</keyword>
<dbReference type="AlphaFoldDB" id="A0A0K9PRR3"/>
<evidence type="ECO:0000313" key="8">
    <source>
        <dbReference type="Proteomes" id="UP000036987"/>
    </source>
</evidence>
<evidence type="ECO:0000256" key="1">
    <source>
        <dbReference type="ARBA" id="ARBA00004606"/>
    </source>
</evidence>
<evidence type="ECO:0000256" key="2">
    <source>
        <dbReference type="ARBA" id="ARBA00022676"/>
    </source>
</evidence>
<gene>
    <name evidence="7" type="ORF">ZOSMA_176G00320</name>
</gene>
<evidence type="ECO:0000256" key="5">
    <source>
        <dbReference type="ARBA" id="ARBA00023180"/>
    </source>
</evidence>
<dbReference type="GO" id="GO:0016020">
    <property type="term" value="C:membrane"/>
    <property type="evidence" value="ECO:0007669"/>
    <property type="project" value="UniProtKB-SubCell"/>
</dbReference>
<comment type="caution">
    <text evidence="7">The sequence shown here is derived from an EMBL/GenBank/DDBJ whole genome shotgun (WGS) entry which is preliminary data.</text>
</comment>
<comment type="subcellular location">
    <subcellularLocation>
        <location evidence="1">Membrane</location>
        <topology evidence="1">Single-pass type II membrane protein</topology>
    </subcellularLocation>
</comment>
<evidence type="ECO:0000313" key="7">
    <source>
        <dbReference type="EMBL" id="KMZ71753.1"/>
    </source>
</evidence>
<dbReference type="Pfam" id="PF02485">
    <property type="entry name" value="Branch"/>
    <property type="match status" value="1"/>
</dbReference>
<keyword evidence="8" id="KW-1185">Reference proteome</keyword>
<keyword evidence="5" id="KW-0325">Glycoprotein</keyword>
<keyword evidence="2" id="KW-0328">Glycosyltransferase</keyword>
<name>A0A0K9PRR3_ZOSMR</name>
<evidence type="ECO:0000256" key="3">
    <source>
        <dbReference type="ARBA" id="ARBA00022679"/>
    </source>
</evidence>
<dbReference type="PANTHER" id="PTHR45719">
    <property type="entry name" value="GLYCOSYLTRANSFERASE"/>
    <property type="match status" value="1"/>
</dbReference>
<sequence>MHAEKCLYPFLTVTFVSLVIVISAISGFLVSSSFFYQQQASISPPLLLRGPSYPPSFAYYISGGRGDRDRIIRLLCAVYHPRNVYLLHLSTDASEWERDGLAKLALLAVPAFRVFGNVHVVGKSDPNTHMGSTVLAATLHAASVMLKLDDRWDWFVTLSASDYPLVTQDDLSHVFSSVPRTLNFIDHSSNLGWKEKERVEPIVVDPATYLARRAQIFHATEKRKTPKSFKFFTGSPWMILNRSFIEFCILGWDNLPRTLLLYFTNVMISQEGYFHSVICNSNEFKNTTINSDLRYMKWDVPPQMDPRYLNSSDYDDIEMSGAPFARQFRKNDPVLNKIDEKILRRTYGAVPGAWCSGQRSFWADPCSKWRNVNIIRPGPRAEKFEMLMKSYFEEWHLNSSSCN</sequence>
<keyword evidence="4 6" id="KW-0472">Membrane</keyword>